<dbReference type="Pfam" id="PF00005">
    <property type="entry name" value="ABC_tran"/>
    <property type="match status" value="1"/>
</dbReference>
<keyword evidence="3 5" id="KW-0067">ATP-binding</keyword>
<keyword evidence="2" id="KW-0547">Nucleotide-binding</keyword>
<accession>A0A223E7Y4</accession>
<dbReference type="PANTHER" id="PTHR42798:SF7">
    <property type="entry name" value="ALPHA-D-RIBOSE 1-METHYLPHOSPHONATE 5-TRIPHOSPHATE SYNTHASE SUBUNIT PHNL"/>
    <property type="match status" value="1"/>
</dbReference>
<dbReference type="InterPro" id="IPR017871">
    <property type="entry name" value="ABC_transporter-like_CS"/>
</dbReference>
<dbReference type="InterPro" id="IPR027417">
    <property type="entry name" value="P-loop_NTPase"/>
</dbReference>
<dbReference type="SMART" id="SM00382">
    <property type="entry name" value="AAA"/>
    <property type="match status" value="1"/>
</dbReference>
<evidence type="ECO:0000313" key="5">
    <source>
        <dbReference type="EMBL" id="ASS91356.1"/>
    </source>
</evidence>
<dbReference type="PROSITE" id="PS50893">
    <property type="entry name" value="ABC_TRANSPORTER_2"/>
    <property type="match status" value="1"/>
</dbReference>
<dbReference type="KEGG" id="apak:AP3564_15025"/>
<dbReference type="InterPro" id="IPR003439">
    <property type="entry name" value="ABC_transporter-like_ATP-bd"/>
</dbReference>
<evidence type="ECO:0000256" key="3">
    <source>
        <dbReference type="ARBA" id="ARBA00022840"/>
    </source>
</evidence>
<evidence type="ECO:0000313" key="6">
    <source>
        <dbReference type="Proteomes" id="UP000214606"/>
    </source>
</evidence>
<name>A0A223E7Y4_9BACI</name>
<evidence type="ECO:0000259" key="4">
    <source>
        <dbReference type="PROSITE" id="PS50893"/>
    </source>
</evidence>
<dbReference type="AlphaFoldDB" id="A0A223E7Y4"/>
<dbReference type="PANTHER" id="PTHR42798">
    <property type="entry name" value="LIPOPROTEIN-RELEASING SYSTEM ATP-BINDING PROTEIN LOLD"/>
    <property type="match status" value="1"/>
</dbReference>
<dbReference type="Gene3D" id="3.40.50.300">
    <property type="entry name" value="P-loop containing nucleotide triphosphate hydrolases"/>
    <property type="match status" value="1"/>
</dbReference>
<comment type="similarity">
    <text evidence="1">Belongs to the ABC transporter superfamily.</text>
</comment>
<organism evidence="5 6">
    <name type="scientific">Aeribacillus pallidus</name>
    <dbReference type="NCBI Taxonomy" id="33936"/>
    <lineage>
        <taxon>Bacteria</taxon>
        <taxon>Bacillati</taxon>
        <taxon>Bacillota</taxon>
        <taxon>Bacilli</taxon>
        <taxon>Bacillales</taxon>
        <taxon>Bacillaceae</taxon>
        <taxon>Aeribacillus</taxon>
    </lineage>
</organism>
<evidence type="ECO:0000256" key="1">
    <source>
        <dbReference type="ARBA" id="ARBA00005417"/>
    </source>
</evidence>
<sequence>MNLHKNSVDNYEDIHVSVKNINFQYGEKIILRNLSLEINEPGLYAIYGKSGCGKTTFINILSLIQKPHSGSINLFHKQINFEDVELVDDLRKKIAYFFQDLNLIETLTIRENLQIISLINSQPLDNEKLNKYSRQIQMENKLDIPVNNLSGGERQRAAFLKVLVFEYPLILLDEPTNNLDEENIQIIMDILSSIKKDRVIIVVTHSKFVVEKSDKSFDFIQLNKGLKELC</sequence>
<reference evidence="5 6" key="1">
    <citation type="submission" date="2016-10" db="EMBL/GenBank/DDBJ databases">
        <title>The whole genome sequencing and assembly of Aeribacillus pallidus KCTC3564 strain.</title>
        <authorList>
            <person name="Lee Y.-J."/>
            <person name="Park M.-K."/>
            <person name="Yi H."/>
            <person name="Bahn Y.-S."/>
            <person name="Kim J.F."/>
            <person name="Lee D.-W."/>
        </authorList>
    </citation>
    <scope>NUCLEOTIDE SEQUENCE [LARGE SCALE GENOMIC DNA]</scope>
    <source>
        <strain evidence="5 6">KCTC3564</strain>
    </source>
</reference>
<dbReference type="PROSITE" id="PS00211">
    <property type="entry name" value="ABC_TRANSPORTER_1"/>
    <property type="match status" value="1"/>
</dbReference>
<dbReference type="GO" id="GO:0016887">
    <property type="term" value="F:ATP hydrolysis activity"/>
    <property type="evidence" value="ECO:0007669"/>
    <property type="project" value="InterPro"/>
</dbReference>
<evidence type="ECO:0000256" key="2">
    <source>
        <dbReference type="ARBA" id="ARBA00022741"/>
    </source>
</evidence>
<proteinExistence type="inferred from homology"/>
<dbReference type="EMBL" id="CP017703">
    <property type="protein sequence ID" value="ASS91356.1"/>
    <property type="molecule type" value="Genomic_DNA"/>
</dbReference>
<dbReference type="GO" id="GO:0005524">
    <property type="term" value="F:ATP binding"/>
    <property type="evidence" value="ECO:0007669"/>
    <property type="project" value="UniProtKB-KW"/>
</dbReference>
<dbReference type="Proteomes" id="UP000214606">
    <property type="component" value="Chromosome"/>
</dbReference>
<gene>
    <name evidence="5" type="ORF">AP3564_15025</name>
</gene>
<feature type="domain" description="ABC transporter" evidence="4">
    <location>
        <begin position="16"/>
        <end position="229"/>
    </location>
</feature>
<protein>
    <submittedName>
        <fullName evidence="5">ABC transporter ATP-binding protein</fullName>
    </submittedName>
</protein>
<dbReference type="SUPFAM" id="SSF52540">
    <property type="entry name" value="P-loop containing nucleoside triphosphate hydrolases"/>
    <property type="match status" value="1"/>
</dbReference>
<dbReference type="InterPro" id="IPR003593">
    <property type="entry name" value="AAA+_ATPase"/>
</dbReference>